<dbReference type="AlphaFoldDB" id="A0AA48L3X1"/>
<dbReference type="InterPro" id="IPR008030">
    <property type="entry name" value="NmrA-like"/>
</dbReference>
<evidence type="ECO:0000313" key="5">
    <source>
        <dbReference type="EMBL" id="BEI91490.1"/>
    </source>
</evidence>
<proteinExistence type="inferred from homology"/>
<comment type="similarity">
    <text evidence="1">Belongs to the NmrA-type oxidoreductase family.</text>
</comment>
<dbReference type="InterPro" id="IPR036291">
    <property type="entry name" value="NAD(P)-bd_dom_sf"/>
</dbReference>
<sequence length="303" mass="33045">MSANKVIIFGVTGVQGASVARALLTNPKFSVWGVTRNPASKSSQEMEKLGVNLIKGDLGDASSYADALKGAAGVFLNVNFWAHYKGNNADEARDIEMAQSNAAVDACKAAGVGLVVYSALESVGKFPIPHFDAKAEVVKYIKAQGVPATILYSSYYFTNLLSAKLEERGDEIVLKLPLPDDTVIPAFNPNQIGLFARLAFENPQEWTGKDMFACGENVRVDKIASVLSDLSSRKYVTMGVSRDDFLALPGEMDQELWLNYRAFVDGLMSRNPEESRKLVPEVQDFTTWVKADKDAVAKFGLRS</sequence>
<keyword evidence="3" id="KW-0560">Oxidoreductase</keyword>
<dbReference type="GO" id="GO:0005634">
    <property type="term" value="C:nucleus"/>
    <property type="evidence" value="ECO:0007669"/>
    <property type="project" value="TreeGrafter"/>
</dbReference>
<protein>
    <recommendedName>
        <fullName evidence="4">NmrA-like domain-containing protein</fullName>
    </recommendedName>
</protein>
<evidence type="ECO:0000313" key="6">
    <source>
        <dbReference type="Proteomes" id="UP001233271"/>
    </source>
</evidence>
<dbReference type="Gene3D" id="3.90.25.10">
    <property type="entry name" value="UDP-galactose 4-epimerase, domain 1"/>
    <property type="match status" value="1"/>
</dbReference>
<dbReference type="GO" id="GO:0016491">
    <property type="term" value="F:oxidoreductase activity"/>
    <property type="evidence" value="ECO:0007669"/>
    <property type="project" value="UniProtKB-KW"/>
</dbReference>
<dbReference type="Gene3D" id="3.40.50.720">
    <property type="entry name" value="NAD(P)-binding Rossmann-like Domain"/>
    <property type="match status" value="1"/>
</dbReference>
<dbReference type="CDD" id="cd05251">
    <property type="entry name" value="NmrA_like_SDR_a"/>
    <property type="match status" value="1"/>
</dbReference>
<dbReference type="Pfam" id="PF05368">
    <property type="entry name" value="NmrA"/>
    <property type="match status" value="1"/>
</dbReference>
<dbReference type="PANTHER" id="PTHR42748">
    <property type="entry name" value="NITROGEN METABOLITE REPRESSION PROTEIN NMRA FAMILY MEMBER"/>
    <property type="match status" value="1"/>
</dbReference>
<dbReference type="KEGG" id="ccac:CcaHIS019_0403100"/>
<keyword evidence="2" id="KW-0521">NADP</keyword>
<dbReference type="InterPro" id="IPR051164">
    <property type="entry name" value="NmrA-like_oxidored"/>
</dbReference>
<evidence type="ECO:0000256" key="1">
    <source>
        <dbReference type="ARBA" id="ARBA00006328"/>
    </source>
</evidence>
<dbReference type="RefSeq" id="XP_060456755.1">
    <property type="nucleotide sequence ID" value="XM_060600131.1"/>
</dbReference>
<evidence type="ECO:0000256" key="3">
    <source>
        <dbReference type="ARBA" id="ARBA00023002"/>
    </source>
</evidence>
<name>A0AA48L3X1_9TREE</name>
<dbReference type="SUPFAM" id="SSF51735">
    <property type="entry name" value="NAD(P)-binding Rossmann-fold domains"/>
    <property type="match status" value="1"/>
</dbReference>
<evidence type="ECO:0000259" key="4">
    <source>
        <dbReference type="Pfam" id="PF05368"/>
    </source>
</evidence>
<reference evidence="5" key="1">
    <citation type="journal article" date="2023" name="BMC Genomics">
        <title>Chromosome-level genome assemblies of Cutaneotrichosporon spp. (Trichosporonales, Basidiomycota) reveal imbalanced evolution between nucleotide sequences and chromosome synteny.</title>
        <authorList>
            <person name="Kobayashi Y."/>
            <person name="Kayamori A."/>
            <person name="Aoki K."/>
            <person name="Shiwa Y."/>
            <person name="Matsutani M."/>
            <person name="Fujita N."/>
            <person name="Sugita T."/>
            <person name="Iwasaki W."/>
            <person name="Tanaka N."/>
            <person name="Takashima M."/>
        </authorList>
    </citation>
    <scope>NUCLEOTIDE SEQUENCE</scope>
    <source>
        <strain evidence="5">HIS019</strain>
    </source>
</reference>
<evidence type="ECO:0000256" key="2">
    <source>
        <dbReference type="ARBA" id="ARBA00022857"/>
    </source>
</evidence>
<keyword evidence="6" id="KW-1185">Reference proteome</keyword>
<accession>A0AA48L3X1</accession>
<dbReference type="GeneID" id="85495360"/>
<feature type="domain" description="NmrA-like" evidence="4">
    <location>
        <begin position="4"/>
        <end position="285"/>
    </location>
</feature>
<dbReference type="EMBL" id="AP028215">
    <property type="protein sequence ID" value="BEI91490.1"/>
    <property type="molecule type" value="Genomic_DNA"/>
</dbReference>
<dbReference type="Proteomes" id="UP001233271">
    <property type="component" value="Chromosome 4"/>
</dbReference>
<dbReference type="PANTHER" id="PTHR42748:SF30">
    <property type="entry name" value="NMRA-LIKE DOMAIN-CONTAINING PROTEIN"/>
    <property type="match status" value="1"/>
</dbReference>
<gene>
    <name evidence="5" type="ORF">CcaverHIS019_0403100</name>
</gene>
<organism evidence="5 6">
    <name type="scientific">Cutaneotrichosporon cavernicola</name>
    <dbReference type="NCBI Taxonomy" id="279322"/>
    <lineage>
        <taxon>Eukaryota</taxon>
        <taxon>Fungi</taxon>
        <taxon>Dikarya</taxon>
        <taxon>Basidiomycota</taxon>
        <taxon>Agaricomycotina</taxon>
        <taxon>Tremellomycetes</taxon>
        <taxon>Trichosporonales</taxon>
        <taxon>Trichosporonaceae</taxon>
        <taxon>Cutaneotrichosporon</taxon>
    </lineage>
</organism>